<dbReference type="Gene3D" id="3.40.50.1000">
    <property type="entry name" value="HAD superfamily/HAD-like"/>
    <property type="match status" value="2"/>
</dbReference>
<feature type="region of interest" description="Disordered" evidence="1">
    <location>
        <begin position="237"/>
        <end position="261"/>
    </location>
</feature>
<dbReference type="InterPro" id="IPR023214">
    <property type="entry name" value="HAD_sf"/>
</dbReference>
<protein>
    <submittedName>
        <fullName evidence="2">Uncharacterized protein</fullName>
    </submittedName>
</protein>
<gene>
    <name evidence="2" type="ORF">CCHLO57077_00003084</name>
</gene>
<keyword evidence="3" id="KW-1185">Reference proteome</keyword>
<dbReference type="EMBL" id="CABFNP030001284">
    <property type="protein sequence ID" value="CAI6096593.1"/>
    <property type="molecule type" value="Genomic_DNA"/>
</dbReference>
<accession>A0AA35MG82</accession>
<sequence length="515" mass="57489">MRHATLRSVASQVHRPRLIAGPLSNGCHGHCARGFGTQAPGNGDIDNVIRQIRQGNVKPVDRPSSSELLLDVKEVTPTYGRSPRLVKAFSGDARALSKNYAFLFGASGVLFNGITRIDGSLSALRAVKSHNVRYMCLADPGGMATEAETEHQFKERIRANKDDRLFQGNVIHPQTPLRLLPDEVKQNQVVYIAGRKPNKARNVAQSYGFKKIVTGADLLDKNLELFPFDPLKVTGKKGRTKTKALPDGTSTFKPSTKSKKQGPNLLRNLKIDHIFIWNEPRDWFLEIQLILDMLISQQGYIGTVSTKNGDTALPNNGWLQDGQPKIWANVEDFEFETASYHLHRLGTGAFLEALKSVWRAKTGCEDLEYEHVGKLSGMTLEYAHDQILRAYARWMTEKGLEPVAEKSEVRRVYVISDNPEKDLQAVLDFKPEGGTEYIPILVRSGGWTGTTKELERKPAAVVDDALDAVVWAMRSEGVDAHREILDVPRHLMGLVGVGEVVREEVMAERLRLKRE</sequence>
<evidence type="ECO:0000313" key="2">
    <source>
        <dbReference type="EMBL" id="CAI6096593.1"/>
    </source>
</evidence>
<comment type="caution">
    <text evidence="2">The sequence shown here is derived from an EMBL/GenBank/DDBJ whole genome shotgun (WGS) entry which is preliminary data.</text>
</comment>
<evidence type="ECO:0000313" key="3">
    <source>
        <dbReference type="Proteomes" id="UP001160390"/>
    </source>
</evidence>
<dbReference type="AlphaFoldDB" id="A0AA35MG82"/>
<dbReference type="Proteomes" id="UP001160390">
    <property type="component" value="Unassembled WGS sequence"/>
</dbReference>
<name>A0AA35MG82_9HYPO</name>
<reference evidence="2" key="1">
    <citation type="submission" date="2023-01" db="EMBL/GenBank/DDBJ databases">
        <authorList>
            <person name="Piombo E."/>
        </authorList>
    </citation>
    <scope>NUCLEOTIDE SEQUENCE</scope>
</reference>
<organism evidence="2 3">
    <name type="scientific">Clonostachys chloroleuca</name>
    <dbReference type="NCBI Taxonomy" id="1926264"/>
    <lineage>
        <taxon>Eukaryota</taxon>
        <taxon>Fungi</taxon>
        <taxon>Dikarya</taxon>
        <taxon>Ascomycota</taxon>
        <taxon>Pezizomycotina</taxon>
        <taxon>Sordariomycetes</taxon>
        <taxon>Hypocreomycetidae</taxon>
        <taxon>Hypocreales</taxon>
        <taxon>Bionectriaceae</taxon>
        <taxon>Clonostachys</taxon>
    </lineage>
</organism>
<evidence type="ECO:0000256" key="1">
    <source>
        <dbReference type="SAM" id="MobiDB-lite"/>
    </source>
</evidence>
<proteinExistence type="predicted"/>